<dbReference type="AlphaFoldDB" id="A0A7T8BAW1"/>
<evidence type="ECO:0000256" key="2">
    <source>
        <dbReference type="SAM" id="SignalP"/>
    </source>
</evidence>
<keyword evidence="1" id="KW-1133">Transmembrane helix</keyword>
<feature type="transmembrane region" description="Helical" evidence="1">
    <location>
        <begin position="383"/>
        <end position="402"/>
    </location>
</feature>
<name>A0A7T8BAW1_9SPIR</name>
<reference evidence="3" key="1">
    <citation type="submission" date="2021-01" db="EMBL/GenBank/DDBJ databases">
        <title>Description of Breznakiella homolactica.</title>
        <authorList>
            <person name="Song Y."/>
            <person name="Brune A."/>
        </authorList>
    </citation>
    <scope>NUCLEOTIDE SEQUENCE</scope>
    <source>
        <strain evidence="3">RmG30</strain>
    </source>
</reference>
<organism evidence="3 4">
    <name type="scientific">Breznakiella homolactica</name>
    <dbReference type="NCBI Taxonomy" id="2798577"/>
    <lineage>
        <taxon>Bacteria</taxon>
        <taxon>Pseudomonadati</taxon>
        <taxon>Spirochaetota</taxon>
        <taxon>Spirochaetia</taxon>
        <taxon>Spirochaetales</taxon>
        <taxon>Breznakiellaceae</taxon>
        <taxon>Breznakiella</taxon>
    </lineage>
</organism>
<protein>
    <submittedName>
        <fullName evidence="3">Uncharacterized protein</fullName>
    </submittedName>
</protein>
<evidence type="ECO:0000313" key="3">
    <source>
        <dbReference type="EMBL" id="QQO11164.1"/>
    </source>
</evidence>
<evidence type="ECO:0000256" key="1">
    <source>
        <dbReference type="SAM" id="Phobius"/>
    </source>
</evidence>
<dbReference type="KEGG" id="bhc:JFL75_09705"/>
<gene>
    <name evidence="3" type="ORF">JFL75_09705</name>
</gene>
<keyword evidence="4" id="KW-1185">Reference proteome</keyword>
<feature type="signal peptide" evidence="2">
    <location>
        <begin position="1"/>
        <end position="19"/>
    </location>
</feature>
<sequence>MKNRTAAVLLLLAGFLAYAQDEKFDTIYAINFFDGIAYNSTIVPENAGEIFIQADRMNAFVVRETSLYYWPLTSEYKADWAARNIPLRGTLCVKDSGGRIHRIEAQRYVIQYDMNDIAGTIGIYWGSDADRKHREFTAAQRRYSEAVYAYNAAARDYDRKISEYLRNPPADPGEFPEVPLPPKDFTVMSTDVNIGFPVEFPAGKYRMYFEDPDGREVPGTRKRLRVFSPRERIGGFRVFEEGRWSVPSDFPDSTMTLFTLPGSSLYLQPYDYLHFDGHSYNLMMNPQNRYSRNAFSIWVPVALNPSVTTMTLGTETMELRGYKVNQIAGSKLGYVINPLELGHAESTFSGFSLTIPQSFEGKTYSLGGTSTLSVLRIFGGMEFMLIVISIIPLAGFAAVTVYRRRKERSFKQKEI</sequence>
<evidence type="ECO:0000313" key="4">
    <source>
        <dbReference type="Proteomes" id="UP000595917"/>
    </source>
</evidence>
<keyword evidence="1" id="KW-0812">Transmembrane</keyword>
<dbReference type="EMBL" id="CP067089">
    <property type="protein sequence ID" value="QQO11164.1"/>
    <property type="molecule type" value="Genomic_DNA"/>
</dbReference>
<keyword evidence="2" id="KW-0732">Signal</keyword>
<feature type="chain" id="PRO_5030541573" evidence="2">
    <location>
        <begin position="20"/>
        <end position="415"/>
    </location>
</feature>
<dbReference type="Proteomes" id="UP000595917">
    <property type="component" value="Chromosome"/>
</dbReference>
<keyword evidence="1" id="KW-0472">Membrane</keyword>
<accession>A0A7T8BAW1</accession>
<proteinExistence type="predicted"/>
<dbReference type="RefSeq" id="WP_215628473.1">
    <property type="nucleotide sequence ID" value="NZ_CP067089.2"/>
</dbReference>